<dbReference type="EMBL" id="NMQW01000008">
    <property type="protein sequence ID" value="OXM87344.1"/>
    <property type="molecule type" value="Genomic_DNA"/>
</dbReference>
<accession>A0A229UVB4</accession>
<evidence type="ECO:0000256" key="6">
    <source>
        <dbReference type="ARBA" id="ARBA00023136"/>
    </source>
</evidence>
<keyword evidence="6 7" id="KW-0472">Membrane</keyword>
<dbReference type="Proteomes" id="UP000215509">
    <property type="component" value="Unassembled WGS sequence"/>
</dbReference>
<evidence type="ECO:0000256" key="3">
    <source>
        <dbReference type="ARBA" id="ARBA00022475"/>
    </source>
</evidence>
<feature type="transmembrane region" description="Helical" evidence="7">
    <location>
        <begin position="12"/>
        <end position="38"/>
    </location>
</feature>
<dbReference type="PANTHER" id="PTHR43663">
    <property type="entry name" value="CHROMATE TRANSPORT PROTEIN-RELATED"/>
    <property type="match status" value="1"/>
</dbReference>
<dbReference type="GO" id="GO:0015109">
    <property type="term" value="F:chromate transmembrane transporter activity"/>
    <property type="evidence" value="ECO:0007669"/>
    <property type="project" value="InterPro"/>
</dbReference>
<dbReference type="Pfam" id="PF02417">
    <property type="entry name" value="Chromate_transp"/>
    <property type="match status" value="1"/>
</dbReference>
<keyword evidence="5 7" id="KW-1133">Transmembrane helix</keyword>
<reference evidence="8 9" key="1">
    <citation type="submission" date="2017-07" db="EMBL/GenBank/DDBJ databases">
        <title>Genome sequencing and assembly of Paenibacillus rigui.</title>
        <authorList>
            <person name="Mayilraj S."/>
        </authorList>
    </citation>
    <scope>NUCLEOTIDE SEQUENCE [LARGE SCALE GENOMIC DNA]</scope>
    <source>
        <strain evidence="8 9">JCM 16352</strain>
    </source>
</reference>
<evidence type="ECO:0000313" key="8">
    <source>
        <dbReference type="EMBL" id="OXM87344.1"/>
    </source>
</evidence>
<evidence type="ECO:0000256" key="1">
    <source>
        <dbReference type="ARBA" id="ARBA00004651"/>
    </source>
</evidence>
<dbReference type="OrthoDB" id="9027281at2"/>
<sequence>MNGERNTRKASLLWNLFLSFSKISPVTFGGGYAMIPVIEKEIVDTREWMDSEEMNDVLSIASSAPGGIGINAATLIGYRLAGLQGAIAAVLGISLPTFVIMLLLTIGYSAVHEMKKVTAAFEGIHAAVVAFIAVAGWRMLKSAVYDTMTTLIVVGALAALLFTGLHPAVLLLLGTAAGFVFYKWKEKWGVVLGRQTSSESDSAAPSLIQQGQYIWGDGI</sequence>
<dbReference type="InterPro" id="IPR003370">
    <property type="entry name" value="Chromate_transpt"/>
</dbReference>
<organism evidence="8 9">
    <name type="scientific">Paenibacillus rigui</name>
    <dbReference type="NCBI Taxonomy" id="554312"/>
    <lineage>
        <taxon>Bacteria</taxon>
        <taxon>Bacillati</taxon>
        <taxon>Bacillota</taxon>
        <taxon>Bacilli</taxon>
        <taxon>Bacillales</taxon>
        <taxon>Paenibacillaceae</taxon>
        <taxon>Paenibacillus</taxon>
    </lineage>
</organism>
<proteinExistence type="inferred from homology"/>
<feature type="transmembrane region" description="Helical" evidence="7">
    <location>
        <begin position="58"/>
        <end position="78"/>
    </location>
</feature>
<keyword evidence="3" id="KW-1003">Cell membrane</keyword>
<protein>
    <submittedName>
        <fullName evidence="8">Chromate transporter</fullName>
    </submittedName>
</protein>
<gene>
    <name evidence="8" type="ORF">CF651_06865</name>
</gene>
<name>A0A229UVB4_9BACL</name>
<keyword evidence="4 7" id="KW-0812">Transmembrane</keyword>
<dbReference type="PANTHER" id="PTHR43663:SF2">
    <property type="entry name" value="CHROMATE TRANSPORT PROTEIN-RELATED"/>
    <property type="match status" value="1"/>
</dbReference>
<evidence type="ECO:0000256" key="2">
    <source>
        <dbReference type="ARBA" id="ARBA00005262"/>
    </source>
</evidence>
<comment type="subcellular location">
    <subcellularLocation>
        <location evidence="1">Cell membrane</location>
        <topology evidence="1">Multi-pass membrane protein</topology>
    </subcellularLocation>
</comment>
<keyword evidence="9" id="KW-1185">Reference proteome</keyword>
<evidence type="ECO:0000256" key="4">
    <source>
        <dbReference type="ARBA" id="ARBA00022692"/>
    </source>
</evidence>
<feature type="transmembrane region" description="Helical" evidence="7">
    <location>
        <begin position="117"/>
        <end position="137"/>
    </location>
</feature>
<dbReference type="RefSeq" id="WP_094014093.1">
    <property type="nucleotide sequence ID" value="NZ_NMQW01000008.1"/>
</dbReference>
<dbReference type="InterPro" id="IPR052518">
    <property type="entry name" value="CHR_Transporter"/>
</dbReference>
<evidence type="ECO:0000256" key="7">
    <source>
        <dbReference type="SAM" id="Phobius"/>
    </source>
</evidence>
<comment type="caution">
    <text evidence="8">The sequence shown here is derived from an EMBL/GenBank/DDBJ whole genome shotgun (WGS) entry which is preliminary data.</text>
</comment>
<comment type="similarity">
    <text evidence="2">Belongs to the chromate ion transporter (CHR) (TC 2.A.51) family.</text>
</comment>
<feature type="transmembrane region" description="Helical" evidence="7">
    <location>
        <begin position="85"/>
        <end position="111"/>
    </location>
</feature>
<dbReference type="AlphaFoldDB" id="A0A229UVB4"/>
<evidence type="ECO:0000256" key="5">
    <source>
        <dbReference type="ARBA" id="ARBA00022989"/>
    </source>
</evidence>
<evidence type="ECO:0000313" key="9">
    <source>
        <dbReference type="Proteomes" id="UP000215509"/>
    </source>
</evidence>
<dbReference type="GO" id="GO:0005886">
    <property type="term" value="C:plasma membrane"/>
    <property type="evidence" value="ECO:0007669"/>
    <property type="project" value="UniProtKB-SubCell"/>
</dbReference>